<dbReference type="EMBL" id="FWYF01000001">
    <property type="protein sequence ID" value="SMD32085.1"/>
    <property type="molecule type" value="Genomic_DNA"/>
</dbReference>
<evidence type="ECO:0000313" key="1">
    <source>
        <dbReference type="EMBL" id="SMD32085.1"/>
    </source>
</evidence>
<evidence type="ECO:0000313" key="2">
    <source>
        <dbReference type="Proteomes" id="UP000192472"/>
    </source>
</evidence>
<dbReference type="STRING" id="692418.SAMN04488029_0425"/>
<dbReference type="Proteomes" id="UP000192472">
    <property type="component" value="Unassembled WGS sequence"/>
</dbReference>
<sequence>MKRNLIFLIFLISQTGFCQELLLTGVYKGEGLYIQNPYNADSGKFCVQSIYVNGKKTKTNLSLTAVRLAFREVDLYTPVSVKVVYGDSCKPKIVNPEAVLYHSNFKFDSLVLNDSIMHWYTKGDRRDGKFKIEKLKGDYWDVVKVMRSKGRFDGAQYVFFPEHTDGGNKYRIKYELPEGRYLYSTEMEHYHYPESVTFSPKLVIDKMIFSREARYEILKDGDIILQGKAKEIPLKRLAPGDYSIIIEGEEDTFVKK</sequence>
<protein>
    <submittedName>
        <fullName evidence="1">Uncharacterized protein</fullName>
    </submittedName>
</protein>
<proteinExistence type="predicted"/>
<dbReference type="AlphaFoldDB" id="A0A1W2G5Z0"/>
<accession>A0A1W2G5Z0</accession>
<name>A0A1W2G5Z0_REIFA</name>
<organism evidence="1 2">
    <name type="scientific">Reichenbachiella faecimaris</name>
    <dbReference type="NCBI Taxonomy" id="692418"/>
    <lineage>
        <taxon>Bacteria</taxon>
        <taxon>Pseudomonadati</taxon>
        <taxon>Bacteroidota</taxon>
        <taxon>Cytophagia</taxon>
        <taxon>Cytophagales</taxon>
        <taxon>Reichenbachiellaceae</taxon>
        <taxon>Reichenbachiella</taxon>
    </lineage>
</organism>
<gene>
    <name evidence="1" type="ORF">SAMN04488029_0425</name>
</gene>
<dbReference type="RefSeq" id="WP_084370768.1">
    <property type="nucleotide sequence ID" value="NZ_FWYF01000001.1"/>
</dbReference>
<dbReference type="OrthoDB" id="1466693at2"/>
<keyword evidence="2" id="KW-1185">Reference proteome</keyword>
<reference evidence="1 2" key="1">
    <citation type="submission" date="2017-04" db="EMBL/GenBank/DDBJ databases">
        <authorList>
            <person name="Afonso C.L."/>
            <person name="Miller P.J."/>
            <person name="Scott M.A."/>
            <person name="Spackman E."/>
            <person name="Goraichik I."/>
            <person name="Dimitrov K.M."/>
            <person name="Suarez D.L."/>
            <person name="Swayne D.E."/>
        </authorList>
    </citation>
    <scope>NUCLEOTIDE SEQUENCE [LARGE SCALE GENOMIC DNA]</scope>
    <source>
        <strain evidence="1 2">DSM 26133</strain>
    </source>
</reference>